<proteinExistence type="predicted"/>
<name>A0A7J5ZC97_DISMA</name>
<evidence type="ECO:0000256" key="1">
    <source>
        <dbReference type="SAM" id="MobiDB-lite"/>
    </source>
</evidence>
<dbReference type="AlphaFoldDB" id="A0A7J5ZC97"/>
<protein>
    <submittedName>
        <fullName evidence="3">Uncharacterized protein</fullName>
    </submittedName>
</protein>
<dbReference type="Proteomes" id="UP000518266">
    <property type="component" value="Unassembled WGS sequence"/>
</dbReference>
<accession>A0A7J5ZC97</accession>
<feature type="compositionally biased region" description="Basic residues" evidence="1">
    <location>
        <begin position="96"/>
        <end position="112"/>
    </location>
</feature>
<sequence>MPNSQQKTRSQWWVLLPVLSAARKAFASLMADGKLTTFWSSIIDGTAPCDLLPATQFHTTGYPLFPMATFPLRRAPMQLQEEEAAAREGGGECRRGVRGARGGRRKRSDGAC</sequence>
<evidence type="ECO:0000313" key="3">
    <source>
        <dbReference type="EMBL" id="KAF3859415.1"/>
    </source>
</evidence>
<feature type="chain" id="PRO_5029526598" evidence="2">
    <location>
        <begin position="28"/>
        <end position="112"/>
    </location>
</feature>
<keyword evidence="2" id="KW-0732">Signal</keyword>
<dbReference type="EMBL" id="JAAKFY010000003">
    <property type="protein sequence ID" value="KAF3859415.1"/>
    <property type="molecule type" value="Genomic_DNA"/>
</dbReference>
<gene>
    <name evidence="3" type="ORF">F7725_021814</name>
</gene>
<feature type="region of interest" description="Disordered" evidence="1">
    <location>
        <begin position="81"/>
        <end position="112"/>
    </location>
</feature>
<reference evidence="3 4" key="1">
    <citation type="submission" date="2020-03" db="EMBL/GenBank/DDBJ databases">
        <title>Dissostichus mawsoni Genome sequencing and assembly.</title>
        <authorList>
            <person name="Park H."/>
        </authorList>
    </citation>
    <scope>NUCLEOTIDE SEQUENCE [LARGE SCALE GENOMIC DNA]</scope>
    <source>
        <strain evidence="3">DM0001</strain>
        <tissue evidence="3">Muscle</tissue>
    </source>
</reference>
<comment type="caution">
    <text evidence="3">The sequence shown here is derived from an EMBL/GenBank/DDBJ whole genome shotgun (WGS) entry which is preliminary data.</text>
</comment>
<evidence type="ECO:0000256" key="2">
    <source>
        <dbReference type="SAM" id="SignalP"/>
    </source>
</evidence>
<feature type="compositionally biased region" description="Basic and acidic residues" evidence="1">
    <location>
        <begin position="84"/>
        <end position="95"/>
    </location>
</feature>
<evidence type="ECO:0000313" key="4">
    <source>
        <dbReference type="Proteomes" id="UP000518266"/>
    </source>
</evidence>
<feature type="signal peptide" evidence="2">
    <location>
        <begin position="1"/>
        <end position="27"/>
    </location>
</feature>
<organism evidence="3 4">
    <name type="scientific">Dissostichus mawsoni</name>
    <name type="common">Antarctic cod</name>
    <dbReference type="NCBI Taxonomy" id="36200"/>
    <lineage>
        <taxon>Eukaryota</taxon>
        <taxon>Metazoa</taxon>
        <taxon>Chordata</taxon>
        <taxon>Craniata</taxon>
        <taxon>Vertebrata</taxon>
        <taxon>Euteleostomi</taxon>
        <taxon>Actinopterygii</taxon>
        <taxon>Neopterygii</taxon>
        <taxon>Teleostei</taxon>
        <taxon>Neoteleostei</taxon>
        <taxon>Acanthomorphata</taxon>
        <taxon>Eupercaria</taxon>
        <taxon>Perciformes</taxon>
        <taxon>Notothenioidei</taxon>
        <taxon>Nototheniidae</taxon>
        <taxon>Dissostichus</taxon>
    </lineage>
</organism>
<keyword evidence="4" id="KW-1185">Reference proteome</keyword>